<dbReference type="AlphaFoldDB" id="F5RBC5"/>
<evidence type="ECO:0000313" key="1">
    <source>
        <dbReference type="EMBL" id="EGK72096.1"/>
    </source>
</evidence>
<dbReference type="EMBL" id="AFHG01000043">
    <property type="protein sequence ID" value="EGK72096.1"/>
    <property type="molecule type" value="Genomic_DNA"/>
</dbReference>
<dbReference type="STRING" id="1000565.METUNv1_01568"/>
<accession>F5RBC5</accession>
<organism evidence="1 2">
    <name type="scientific">Methyloversatilis universalis (strain ATCC BAA-1314 / DSM 25237 / JCM 13912 / CCUG 52030 / FAM5)</name>
    <dbReference type="NCBI Taxonomy" id="1000565"/>
    <lineage>
        <taxon>Bacteria</taxon>
        <taxon>Pseudomonadati</taxon>
        <taxon>Pseudomonadota</taxon>
        <taxon>Betaproteobacteria</taxon>
        <taxon>Nitrosomonadales</taxon>
        <taxon>Sterolibacteriaceae</taxon>
        <taxon>Methyloversatilis</taxon>
    </lineage>
</organism>
<dbReference type="OrthoDB" id="8563790at2"/>
<reference evidence="1 2" key="1">
    <citation type="journal article" date="2011" name="J. Bacteriol.">
        <title>Genome sequence of Methyloversatilis universalis FAM5T, a methylotrophic representative of the order Rhodocyclales.</title>
        <authorList>
            <person name="Kittichotirat W."/>
            <person name="Good N.M."/>
            <person name="Hall R."/>
            <person name="Bringel F."/>
            <person name="Lajus A."/>
            <person name="Medigue C."/>
            <person name="Smalley N.E."/>
            <person name="Beck D."/>
            <person name="Bumgarner R."/>
            <person name="Vuilleumier S."/>
            <person name="Kalyuzhnaya M.G."/>
        </authorList>
    </citation>
    <scope>NUCLEOTIDE SEQUENCE [LARGE SCALE GENOMIC DNA]</scope>
    <source>
        <strain evidence="2">ATCC BAA-1314 / JCM 13912 / FAM5</strain>
    </source>
</reference>
<protein>
    <submittedName>
        <fullName evidence="1">Uncharacterized protein</fullName>
    </submittedName>
</protein>
<gene>
    <name evidence="1" type="ORF">METUNv1_01568</name>
</gene>
<sequence>MLWHAVTGDHADEDLQAARWNLIWLCSSELDQALALPRKAGPHWKAAVANVHLSVLAPIWPELRHAVLCQPAVFRAWLLRERERAHLFLINIDPVIEVINRRLEDAIQRLGGAASTRIPPTRVRGNVTFVDFRAARQGS</sequence>
<dbReference type="Proteomes" id="UP000005019">
    <property type="component" value="Unassembled WGS sequence"/>
</dbReference>
<keyword evidence="2" id="KW-1185">Reference proteome</keyword>
<evidence type="ECO:0000313" key="2">
    <source>
        <dbReference type="Proteomes" id="UP000005019"/>
    </source>
</evidence>
<name>F5RBC5_METUF</name>
<comment type="caution">
    <text evidence="1">The sequence shown here is derived from an EMBL/GenBank/DDBJ whole genome shotgun (WGS) entry which is preliminary data.</text>
</comment>
<proteinExistence type="predicted"/>